<keyword evidence="5 9" id="KW-0560">Oxidoreductase</keyword>
<organism evidence="10 11">
    <name type="scientific">Podospora didyma</name>
    <dbReference type="NCBI Taxonomy" id="330526"/>
    <lineage>
        <taxon>Eukaryota</taxon>
        <taxon>Fungi</taxon>
        <taxon>Dikarya</taxon>
        <taxon>Ascomycota</taxon>
        <taxon>Pezizomycotina</taxon>
        <taxon>Sordariomycetes</taxon>
        <taxon>Sordariomycetidae</taxon>
        <taxon>Sordariales</taxon>
        <taxon>Podosporaceae</taxon>
        <taxon>Podospora</taxon>
    </lineage>
</organism>
<dbReference type="SUPFAM" id="SSF48264">
    <property type="entry name" value="Cytochrome P450"/>
    <property type="match status" value="1"/>
</dbReference>
<feature type="binding site" description="axial binding residue" evidence="8">
    <location>
        <position position="448"/>
    </location>
    <ligand>
        <name>heme</name>
        <dbReference type="ChEBI" id="CHEBI:30413"/>
    </ligand>
    <ligandPart>
        <name>Fe</name>
        <dbReference type="ChEBI" id="CHEBI:18248"/>
    </ligandPart>
</feature>
<gene>
    <name evidence="10" type="ORF">B0H63DRAFT_544126</name>
</gene>
<evidence type="ECO:0000256" key="1">
    <source>
        <dbReference type="ARBA" id="ARBA00001971"/>
    </source>
</evidence>
<dbReference type="FunFam" id="1.10.630.10:FF:000047">
    <property type="entry name" value="Cytochrome P450 monooxygenase"/>
    <property type="match status" value="1"/>
</dbReference>
<dbReference type="GO" id="GO:0016705">
    <property type="term" value="F:oxidoreductase activity, acting on paired donors, with incorporation or reduction of molecular oxygen"/>
    <property type="evidence" value="ECO:0007669"/>
    <property type="project" value="InterPro"/>
</dbReference>
<dbReference type="Proteomes" id="UP001285441">
    <property type="component" value="Unassembled WGS sequence"/>
</dbReference>
<evidence type="ECO:0000313" key="10">
    <source>
        <dbReference type="EMBL" id="KAK3385693.1"/>
    </source>
</evidence>
<dbReference type="GO" id="GO:0009403">
    <property type="term" value="P:toxin biosynthetic process"/>
    <property type="evidence" value="ECO:0007669"/>
    <property type="project" value="UniProtKB-ARBA"/>
</dbReference>
<protein>
    <submittedName>
        <fullName evidence="10">Cytochrome P450</fullName>
    </submittedName>
</protein>
<dbReference type="InterPro" id="IPR001128">
    <property type="entry name" value="Cyt_P450"/>
</dbReference>
<dbReference type="InterPro" id="IPR050121">
    <property type="entry name" value="Cytochrome_P450_monoxygenase"/>
</dbReference>
<evidence type="ECO:0000256" key="9">
    <source>
        <dbReference type="RuleBase" id="RU000461"/>
    </source>
</evidence>
<evidence type="ECO:0000256" key="3">
    <source>
        <dbReference type="ARBA" id="ARBA00022617"/>
    </source>
</evidence>
<proteinExistence type="inferred from homology"/>
<dbReference type="PANTHER" id="PTHR24305">
    <property type="entry name" value="CYTOCHROME P450"/>
    <property type="match status" value="1"/>
</dbReference>
<sequence length="506" mass="57928">MAFLIGLSLGQVTLAAFASVIFYTISYALYNLYLHPLRRYPGPLLMRATRATACWHQMRGTLPFDVLDLHKKYGPVVRIAPNELAFCDPQAWKDIMGHKTATGGSGSLSGSEMEKWQKFYRPIQEIPTDIVNAPREEHALLRRTMAHGFSDRNMREQQPIIKQYIDLLMQRLREHGDEGKKAVDIAAWYNFTTFDVIGDLAFGESFGCLEKSQYHPWVKAIFQVARVGTVFQSCAHYPILIKLLLAIAPKSAMEERQKHIDMTKDKLRRRMESDKDRPDLIEGLLKRADEWGLTLDKLQTNSAILIIGGSETTATLLSGVTFLLLTNQPALEKLTAEIRGAFKTEDEITFSSVSVLPYLLACLEEALRMYPPVPTGLPRVVPKGGASIAGHYVPENNIVAVHQWAMYHNDKHFKEPFEYHPERWLGDLEFTEDDKDAFQPFHLGPRNCLGKNLAYVEMRLILARVLWNFDVKIAEESRDWMTKQRIYNLWEKGPLMTYLTPVKRER</sequence>
<keyword evidence="11" id="KW-1185">Reference proteome</keyword>
<dbReference type="InterPro" id="IPR036396">
    <property type="entry name" value="Cyt_P450_sf"/>
</dbReference>
<dbReference type="PRINTS" id="PR00385">
    <property type="entry name" value="P450"/>
</dbReference>
<evidence type="ECO:0000256" key="6">
    <source>
        <dbReference type="ARBA" id="ARBA00023004"/>
    </source>
</evidence>
<comment type="caution">
    <text evidence="10">The sequence shown here is derived from an EMBL/GenBank/DDBJ whole genome shotgun (WGS) entry which is preliminary data.</text>
</comment>
<dbReference type="InterPro" id="IPR017972">
    <property type="entry name" value="Cyt_P450_CS"/>
</dbReference>
<evidence type="ECO:0000256" key="7">
    <source>
        <dbReference type="ARBA" id="ARBA00023033"/>
    </source>
</evidence>
<evidence type="ECO:0000256" key="4">
    <source>
        <dbReference type="ARBA" id="ARBA00022723"/>
    </source>
</evidence>
<evidence type="ECO:0000256" key="8">
    <source>
        <dbReference type="PIRSR" id="PIRSR602401-1"/>
    </source>
</evidence>
<name>A0AAE0NQ96_9PEZI</name>
<accession>A0AAE0NQ96</accession>
<dbReference type="Pfam" id="PF00067">
    <property type="entry name" value="p450"/>
    <property type="match status" value="1"/>
</dbReference>
<dbReference type="CDD" id="cd11058">
    <property type="entry name" value="CYP60B-like"/>
    <property type="match status" value="1"/>
</dbReference>
<dbReference type="EMBL" id="JAULSW010000004">
    <property type="protein sequence ID" value="KAK3385693.1"/>
    <property type="molecule type" value="Genomic_DNA"/>
</dbReference>
<keyword evidence="7 9" id="KW-0503">Monooxygenase</keyword>
<dbReference type="AlphaFoldDB" id="A0AAE0NQ96"/>
<keyword evidence="3 8" id="KW-0349">Heme</keyword>
<dbReference type="Gene3D" id="1.10.630.10">
    <property type="entry name" value="Cytochrome P450"/>
    <property type="match status" value="1"/>
</dbReference>
<keyword evidence="4 8" id="KW-0479">Metal-binding</keyword>
<keyword evidence="6 8" id="KW-0408">Iron</keyword>
<comment type="cofactor">
    <cofactor evidence="1 8">
        <name>heme</name>
        <dbReference type="ChEBI" id="CHEBI:30413"/>
    </cofactor>
</comment>
<dbReference type="PANTHER" id="PTHR24305:SF230">
    <property type="entry name" value="P450, PUTATIVE (EUROFUNG)-RELATED"/>
    <property type="match status" value="1"/>
</dbReference>
<evidence type="ECO:0000256" key="5">
    <source>
        <dbReference type="ARBA" id="ARBA00023002"/>
    </source>
</evidence>
<comment type="similarity">
    <text evidence="2 9">Belongs to the cytochrome P450 family.</text>
</comment>
<reference evidence="10" key="2">
    <citation type="submission" date="2023-06" db="EMBL/GenBank/DDBJ databases">
        <authorList>
            <consortium name="Lawrence Berkeley National Laboratory"/>
            <person name="Haridas S."/>
            <person name="Hensen N."/>
            <person name="Bonometti L."/>
            <person name="Westerberg I."/>
            <person name="Brannstrom I.O."/>
            <person name="Guillou S."/>
            <person name="Cros-Aarteil S."/>
            <person name="Calhoun S."/>
            <person name="Kuo A."/>
            <person name="Mondo S."/>
            <person name="Pangilinan J."/>
            <person name="Riley R."/>
            <person name="LaButti K."/>
            <person name="Andreopoulos B."/>
            <person name="Lipzen A."/>
            <person name="Chen C."/>
            <person name="Yanf M."/>
            <person name="Daum C."/>
            <person name="Ng V."/>
            <person name="Clum A."/>
            <person name="Steindorff A."/>
            <person name="Ohm R."/>
            <person name="Martin F."/>
            <person name="Silar P."/>
            <person name="Natvig D."/>
            <person name="Lalanne C."/>
            <person name="Gautier V."/>
            <person name="Ament-velasquez S.L."/>
            <person name="Kruys A."/>
            <person name="Hutchinson M.I."/>
            <person name="Powell A.J."/>
            <person name="Barry K."/>
            <person name="Miller A.N."/>
            <person name="Grigoriev I.V."/>
            <person name="Debuchy R."/>
            <person name="Gladieux P."/>
            <person name="Thoren M.H."/>
            <person name="Johannesson H."/>
        </authorList>
    </citation>
    <scope>NUCLEOTIDE SEQUENCE</scope>
    <source>
        <strain evidence="10">CBS 232.78</strain>
    </source>
</reference>
<dbReference type="PRINTS" id="PR00463">
    <property type="entry name" value="EP450I"/>
</dbReference>
<dbReference type="InterPro" id="IPR002401">
    <property type="entry name" value="Cyt_P450_E_grp-I"/>
</dbReference>
<dbReference type="GO" id="GO:0004497">
    <property type="term" value="F:monooxygenase activity"/>
    <property type="evidence" value="ECO:0007669"/>
    <property type="project" value="UniProtKB-KW"/>
</dbReference>
<evidence type="ECO:0000313" key="11">
    <source>
        <dbReference type="Proteomes" id="UP001285441"/>
    </source>
</evidence>
<dbReference type="GO" id="GO:0020037">
    <property type="term" value="F:heme binding"/>
    <property type="evidence" value="ECO:0007669"/>
    <property type="project" value="InterPro"/>
</dbReference>
<dbReference type="PROSITE" id="PS00086">
    <property type="entry name" value="CYTOCHROME_P450"/>
    <property type="match status" value="1"/>
</dbReference>
<evidence type="ECO:0000256" key="2">
    <source>
        <dbReference type="ARBA" id="ARBA00010617"/>
    </source>
</evidence>
<reference evidence="10" key="1">
    <citation type="journal article" date="2023" name="Mol. Phylogenet. Evol.">
        <title>Genome-scale phylogeny and comparative genomics of the fungal order Sordariales.</title>
        <authorList>
            <person name="Hensen N."/>
            <person name="Bonometti L."/>
            <person name="Westerberg I."/>
            <person name="Brannstrom I.O."/>
            <person name="Guillou S."/>
            <person name="Cros-Aarteil S."/>
            <person name="Calhoun S."/>
            <person name="Haridas S."/>
            <person name="Kuo A."/>
            <person name="Mondo S."/>
            <person name="Pangilinan J."/>
            <person name="Riley R."/>
            <person name="LaButti K."/>
            <person name="Andreopoulos B."/>
            <person name="Lipzen A."/>
            <person name="Chen C."/>
            <person name="Yan M."/>
            <person name="Daum C."/>
            <person name="Ng V."/>
            <person name="Clum A."/>
            <person name="Steindorff A."/>
            <person name="Ohm R.A."/>
            <person name="Martin F."/>
            <person name="Silar P."/>
            <person name="Natvig D.O."/>
            <person name="Lalanne C."/>
            <person name="Gautier V."/>
            <person name="Ament-Velasquez S.L."/>
            <person name="Kruys A."/>
            <person name="Hutchinson M.I."/>
            <person name="Powell A.J."/>
            <person name="Barry K."/>
            <person name="Miller A.N."/>
            <person name="Grigoriev I.V."/>
            <person name="Debuchy R."/>
            <person name="Gladieux P."/>
            <person name="Hiltunen Thoren M."/>
            <person name="Johannesson H."/>
        </authorList>
    </citation>
    <scope>NUCLEOTIDE SEQUENCE</scope>
    <source>
        <strain evidence="10">CBS 232.78</strain>
    </source>
</reference>
<dbReference type="GO" id="GO:0005506">
    <property type="term" value="F:iron ion binding"/>
    <property type="evidence" value="ECO:0007669"/>
    <property type="project" value="InterPro"/>
</dbReference>